<keyword evidence="9" id="KW-1185">Reference proteome</keyword>
<evidence type="ECO:0000256" key="5">
    <source>
        <dbReference type="ARBA" id="ARBA00023136"/>
    </source>
</evidence>
<evidence type="ECO:0000313" key="9">
    <source>
        <dbReference type="Proteomes" id="UP001142372"/>
    </source>
</evidence>
<reference evidence="8" key="2">
    <citation type="submission" date="2023-01" db="EMBL/GenBank/DDBJ databases">
        <authorList>
            <person name="Sun Q."/>
            <person name="Evtushenko L."/>
        </authorList>
    </citation>
    <scope>NUCLEOTIDE SEQUENCE</scope>
    <source>
        <strain evidence="8">VKM Ac-1401</strain>
    </source>
</reference>
<dbReference type="InterPro" id="IPR036259">
    <property type="entry name" value="MFS_trans_sf"/>
</dbReference>
<dbReference type="Pfam" id="PF07690">
    <property type="entry name" value="MFS_1"/>
    <property type="match status" value="1"/>
</dbReference>
<evidence type="ECO:0000256" key="6">
    <source>
        <dbReference type="SAM" id="Phobius"/>
    </source>
</evidence>
<evidence type="ECO:0000256" key="3">
    <source>
        <dbReference type="ARBA" id="ARBA00022692"/>
    </source>
</evidence>
<dbReference type="InterPro" id="IPR011701">
    <property type="entry name" value="MFS"/>
</dbReference>
<gene>
    <name evidence="8" type="ORF">GCM10017584_17490</name>
</gene>
<comment type="caution">
    <text evidence="8">The sequence shown here is derived from an EMBL/GenBank/DDBJ whole genome shotgun (WGS) entry which is preliminary data.</text>
</comment>
<evidence type="ECO:0000259" key="7">
    <source>
        <dbReference type="PROSITE" id="PS50850"/>
    </source>
</evidence>
<dbReference type="InterPro" id="IPR050189">
    <property type="entry name" value="MFS_Efflux_Transporters"/>
</dbReference>
<dbReference type="RefSeq" id="WP_271176836.1">
    <property type="nucleotide sequence ID" value="NZ_BAAAJO010000005.1"/>
</dbReference>
<dbReference type="InterPro" id="IPR020846">
    <property type="entry name" value="MFS_dom"/>
</dbReference>
<feature type="transmembrane region" description="Helical" evidence="6">
    <location>
        <begin position="222"/>
        <end position="243"/>
    </location>
</feature>
<dbReference type="PANTHER" id="PTHR43124:SF3">
    <property type="entry name" value="CHLORAMPHENICOL EFFLUX PUMP RV0191"/>
    <property type="match status" value="1"/>
</dbReference>
<dbReference type="SUPFAM" id="SSF103473">
    <property type="entry name" value="MFS general substrate transporter"/>
    <property type="match status" value="1"/>
</dbReference>
<evidence type="ECO:0000256" key="4">
    <source>
        <dbReference type="ARBA" id="ARBA00022989"/>
    </source>
</evidence>
<dbReference type="GO" id="GO:0005886">
    <property type="term" value="C:plasma membrane"/>
    <property type="evidence" value="ECO:0007669"/>
    <property type="project" value="UniProtKB-SubCell"/>
</dbReference>
<feature type="transmembrane region" description="Helical" evidence="6">
    <location>
        <begin position="113"/>
        <end position="136"/>
    </location>
</feature>
<feature type="transmembrane region" description="Helical" evidence="6">
    <location>
        <begin position="288"/>
        <end position="307"/>
    </location>
</feature>
<accession>A0A9W6H935</accession>
<evidence type="ECO:0000256" key="2">
    <source>
        <dbReference type="ARBA" id="ARBA00022475"/>
    </source>
</evidence>
<keyword evidence="2" id="KW-1003">Cell membrane</keyword>
<dbReference type="PANTHER" id="PTHR43124">
    <property type="entry name" value="PURINE EFFLUX PUMP PBUE"/>
    <property type="match status" value="1"/>
</dbReference>
<reference evidence="8" key="1">
    <citation type="journal article" date="2014" name="Int. J. Syst. Evol. Microbiol.">
        <title>Complete genome sequence of Corynebacterium casei LMG S-19264T (=DSM 44701T), isolated from a smear-ripened cheese.</title>
        <authorList>
            <consortium name="US DOE Joint Genome Institute (JGI-PGF)"/>
            <person name="Walter F."/>
            <person name="Albersmeier A."/>
            <person name="Kalinowski J."/>
            <person name="Ruckert C."/>
        </authorList>
    </citation>
    <scope>NUCLEOTIDE SEQUENCE</scope>
    <source>
        <strain evidence="8">VKM Ac-1401</strain>
    </source>
</reference>
<feature type="transmembrane region" description="Helical" evidence="6">
    <location>
        <begin position="180"/>
        <end position="201"/>
    </location>
</feature>
<keyword evidence="3 6" id="KW-0812">Transmembrane</keyword>
<dbReference type="PROSITE" id="PS50850">
    <property type="entry name" value="MFS"/>
    <property type="match status" value="1"/>
</dbReference>
<feature type="transmembrane region" description="Helical" evidence="6">
    <location>
        <begin position="58"/>
        <end position="82"/>
    </location>
</feature>
<feature type="transmembrane region" description="Helical" evidence="6">
    <location>
        <begin position="346"/>
        <end position="368"/>
    </location>
</feature>
<dbReference type="Gene3D" id="1.20.1250.20">
    <property type="entry name" value="MFS general substrate transporter like domains"/>
    <property type="match status" value="1"/>
</dbReference>
<feature type="transmembrane region" description="Helical" evidence="6">
    <location>
        <begin position="24"/>
        <end position="46"/>
    </location>
</feature>
<keyword evidence="4 6" id="KW-1133">Transmembrane helix</keyword>
<feature type="transmembrane region" description="Helical" evidence="6">
    <location>
        <begin position="374"/>
        <end position="397"/>
    </location>
</feature>
<name>A0A9W6H935_9MICO</name>
<evidence type="ECO:0000256" key="1">
    <source>
        <dbReference type="ARBA" id="ARBA00004651"/>
    </source>
</evidence>
<proteinExistence type="predicted"/>
<feature type="transmembrane region" description="Helical" evidence="6">
    <location>
        <begin position="89"/>
        <end position="107"/>
    </location>
</feature>
<comment type="subcellular location">
    <subcellularLocation>
        <location evidence="1">Cell membrane</location>
        <topology evidence="1">Multi-pass membrane protein</topology>
    </subcellularLocation>
</comment>
<feature type="transmembrane region" description="Helical" evidence="6">
    <location>
        <begin position="255"/>
        <end position="276"/>
    </location>
</feature>
<feature type="transmembrane region" description="Helical" evidence="6">
    <location>
        <begin position="313"/>
        <end position="334"/>
    </location>
</feature>
<dbReference type="AlphaFoldDB" id="A0A9W6H935"/>
<protein>
    <submittedName>
        <fullName evidence="8">MFS transporter</fullName>
    </submittedName>
</protein>
<feature type="domain" description="Major facilitator superfamily (MFS) profile" evidence="7">
    <location>
        <begin position="24"/>
        <end position="402"/>
    </location>
</feature>
<keyword evidence="5 6" id="KW-0472">Membrane</keyword>
<evidence type="ECO:0000313" key="8">
    <source>
        <dbReference type="EMBL" id="GLJ76175.1"/>
    </source>
</evidence>
<dbReference type="Proteomes" id="UP001142372">
    <property type="component" value="Unassembled WGS sequence"/>
</dbReference>
<sequence>MTEHTTHSAPVQTLGRRRGRLPGAIYVLAAGTFLMGTTEFVIAGLLPEFGADFHVSAATAGTAITVFAIGMIVGAPAMALLTLHLPRRLTLVLALAVFAVGHIVAAITPSFEVLLVARFVTALATGAFWAVAAVVATRLAGPGSASRALGIVLGGGMLANVLGVPLGAWAGQLLGWRGPFWALAALAVVAAATVARTIAADRPDQAAPSIRAELAGLRSPRLWLVLAICATVTGGVLSTYSYIAPLIERAGVPAVWIPFVLLLFGIGAFAGSLLGGRAGDAHPYSTPVVTAAITAVVTIGLVLGSSVALLTVLLFTILGFAGLSANPVLVSLAVRYGHRAPTLASAMATSLFNLGTAVGTGVSAAAMGTSLGVLAPPIVAVGFGAIGVVLAGTLAVLERQRRSAGRRWRSS</sequence>
<dbReference type="CDD" id="cd17324">
    <property type="entry name" value="MFS_NepI_like"/>
    <property type="match status" value="1"/>
</dbReference>
<dbReference type="GO" id="GO:0022857">
    <property type="term" value="F:transmembrane transporter activity"/>
    <property type="evidence" value="ECO:0007669"/>
    <property type="project" value="InterPro"/>
</dbReference>
<dbReference type="EMBL" id="BSEN01000006">
    <property type="protein sequence ID" value="GLJ76175.1"/>
    <property type="molecule type" value="Genomic_DNA"/>
</dbReference>
<feature type="transmembrane region" description="Helical" evidence="6">
    <location>
        <begin position="148"/>
        <end position="168"/>
    </location>
</feature>
<organism evidence="8 9">
    <name type="scientific">Leifsonia poae</name>
    <dbReference type="NCBI Taxonomy" id="110933"/>
    <lineage>
        <taxon>Bacteria</taxon>
        <taxon>Bacillati</taxon>
        <taxon>Actinomycetota</taxon>
        <taxon>Actinomycetes</taxon>
        <taxon>Micrococcales</taxon>
        <taxon>Microbacteriaceae</taxon>
        <taxon>Leifsonia</taxon>
    </lineage>
</organism>